<feature type="chain" id="PRO_5026141644" evidence="3">
    <location>
        <begin position="21"/>
        <end position="593"/>
    </location>
</feature>
<feature type="compositionally biased region" description="Polar residues" evidence="1">
    <location>
        <begin position="328"/>
        <end position="357"/>
    </location>
</feature>
<evidence type="ECO:0000256" key="1">
    <source>
        <dbReference type="SAM" id="MobiDB-lite"/>
    </source>
</evidence>
<dbReference type="EMBL" id="LR791277">
    <property type="protein sequence ID" value="CAB3267139.1"/>
    <property type="molecule type" value="mRNA"/>
</dbReference>
<dbReference type="Gene3D" id="2.10.50.10">
    <property type="entry name" value="Tumor Necrosis Factor Receptor, subunit A, domain 2"/>
    <property type="match status" value="2"/>
</dbReference>
<dbReference type="InterPro" id="IPR001368">
    <property type="entry name" value="TNFR/NGFR_Cys_rich_reg"/>
</dbReference>
<dbReference type="SUPFAM" id="SSF57586">
    <property type="entry name" value="TNF receptor-like"/>
    <property type="match status" value="1"/>
</dbReference>
<feature type="region of interest" description="Disordered" evidence="1">
    <location>
        <begin position="380"/>
        <end position="491"/>
    </location>
</feature>
<evidence type="ECO:0000259" key="4">
    <source>
        <dbReference type="SMART" id="SM00208"/>
    </source>
</evidence>
<name>A0A6F9DVI2_9ASCI</name>
<feature type="compositionally biased region" description="Acidic residues" evidence="1">
    <location>
        <begin position="247"/>
        <end position="266"/>
    </location>
</feature>
<evidence type="ECO:0000256" key="2">
    <source>
        <dbReference type="SAM" id="Phobius"/>
    </source>
</evidence>
<feature type="region of interest" description="Disordered" evidence="1">
    <location>
        <begin position="245"/>
        <end position="272"/>
    </location>
</feature>
<evidence type="ECO:0000256" key="3">
    <source>
        <dbReference type="SAM" id="SignalP"/>
    </source>
</evidence>
<accession>A0A6F9DVI2</accession>
<feature type="compositionally biased region" description="Polar residues" evidence="1">
    <location>
        <begin position="380"/>
        <end position="393"/>
    </location>
</feature>
<keyword evidence="5" id="KW-0675">Receptor</keyword>
<keyword evidence="2" id="KW-1133">Transmembrane helix</keyword>
<proteinExistence type="evidence at transcript level"/>
<keyword evidence="3" id="KW-0732">Signal</keyword>
<dbReference type="AlphaFoldDB" id="A0A6F9DVI2"/>
<keyword evidence="2" id="KW-0472">Membrane</keyword>
<feature type="region of interest" description="Disordered" evidence="1">
    <location>
        <begin position="312"/>
        <end position="365"/>
    </location>
</feature>
<feature type="compositionally biased region" description="Low complexity" evidence="1">
    <location>
        <begin position="394"/>
        <end position="427"/>
    </location>
</feature>
<feature type="compositionally biased region" description="Low complexity" evidence="1">
    <location>
        <begin position="455"/>
        <end position="467"/>
    </location>
</feature>
<dbReference type="SMART" id="SM00208">
    <property type="entry name" value="TNFR"/>
    <property type="match status" value="1"/>
</dbReference>
<reference evidence="5" key="1">
    <citation type="submission" date="2020-04" db="EMBL/GenBank/DDBJ databases">
        <authorList>
            <person name="Neveu A P."/>
        </authorList>
    </citation>
    <scope>NUCLEOTIDE SEQUENCE</scope>
    <source>
        <tissue evidence="5">Whole embryo</tissue>
    </source>
</reference>
<feature type="compositionally biased region" description="Polar residues" evidence="1">
    <location>
        <begin position="437"/>
        <end position="450"/>
    </location>
</feature>
<evidence type="ECO:0000313" key="5">
    <source>
        <dbReference type="EMBL" id="CAB3267139.1"/>
    </source>
</evidence>
<protein>
    <submittedName>
        <fullName evidence="5">Tumor necrosis factor receptor superfamily member 21-like</fullName>
    </submittedName>
</protein>
<keyword evidence="2" id="KW-0812">Transmembrane</keyword>
<gene>
    <name evidence="5" type="primary">Tnfrsf21-002</name>
</gene>
<sequence>MKICIFFLWIMCFAPTELPAAQRPDEEDRNVCDVQPTEYNKHTIDTVPGADHVCCLCPAGKFLSQSCAEDDMTNTVCLPCQFIDGNIDQQYFIQFGPHNKSACLKAKGECKSTEYRIQGNRTADAQCKERTKCESGFGVEQFATPTSDTVCTKCDEGYESPTLSATETCTRIKIVTTTKPDPPPTSVVVPTKVPTTTLQTTFTPSKSSGVVSPGEIAGIIVGSILGIVLVILLGVYIHRKCRPYRDDEVDPENGDEENEGDDEDEGNDRNDEVGEQIPLVPLQRQEELAANGQPPELNPLMQNGVAVNGGPPPCIVAPPLSPPPVQVEQESLLASSNGDSQHQQPSHVGLPTSSDNPGQFPDELLSGHVSYYASLFLKQNNGDSHQQPSHVNIPSSSCLPTSSNSPGPATSEPSSSHTPGSQSQSSQDNDDREHFLSPQSDGNVPEQQPTFVDIPPLSSTSSLNSPDPADPILTPDIEQPGTSNSDSGMQDPLYFDKMNKIRDYLDGALLDYDSVSRLFRYITPNDEQFLTNARNCTGTISEYFNRCHNKLLEYGWQRYSPDVVINYFKSKNYMLHVNKIESLLKQFENEPKS</sequence>
<feature type="transmembrane region" description="Helical" evidence="2">
    <location>
        <begin position="216"/>
        <end position="237"/>
    </location>
</feature>
<feature type="domain" description="TNFR-Cys" evidence="4">
    <location>
        <begin position="110"/>
        <end position="151"/>
    </location>
</feature>
<feature type="signal peptide" evidence="3">
    <location>
        <begin position="1"/>
        <end position="20"/>
    </location>
</feature>
<feature type="compositionally biased region" description="Pro residues" evidence="1">
    <location>
        <begin position="312"/>
        <end position="325"/>
    </location>
</feature>
<organism evidence="5">
    <name type="scientific">Phallusia mammillata</name>
    <dbReference type="NCBI Taxonomy" id="59560"/>
    <lineage>
        <taxon>Eukaryota</taxon>
        <taxon>Metazoa</taxon>
        <taxon>Chordata</taxon>
        <taxon>Tunicata</taxon>
        <taxon>Ascidiacea</taxon>
        <taxon>Phlebobranchia</taxon>
        <taxon>Ascidiidae</taxon>
        <taxon>Phallusia</taxon>
    </lineage>
</organism>